<dbReference type="RefSeq" id="WP_093212984.1">
    <property type="nucleotide sequence ID" value="NZ_FNFL01000002.1"/>
</dbReference>
<evidence type="ECO:0000313" key="3">
    <source>
        <dbReference type="EMBL" id="SDK03522.1"/>
    </source>
</evidence>
<dbReference type="NCBIfam" id="NF033746">
    <property type="entry name" value="class_D_sortase"/>
    <property type="match status" value="1"/>
</dbReference>
<dbReference type="EMBL" id="FNFL01000002">
    <property type="protein sequence ID" value="SDK03522.1"/>
    <property type="molecule type" value="Genomic_DNA"/>
</dbReference>
<evidence type="ECO:0000256" key="1">
    <source>
        <dbReference type="ARBA" id="ARBA00022801"/>
    </source>
</evidence>
<sequence>MKKISLLLMVAGLALLSYGFFQYVKAERAQQASLAEAHSLLDKGKNDSLINNGKKDLHPENHTAFLPSLGETVGILSIPKINAELPIVEGTDPEELEKGVGHYKGTAYPMENDQIVLSGHRDTVFRRMGEVEVGDIFIVELPYGQFRYQMESSKIVDAEDRSVIVSTAPKEVLTITTCYPFSYVGNAPERYIITAVPID</sequence>
<gene>
    <name evidence="3" type="ORF">SAMN05216243_1687</name>
</gene>
<keyword evidence="1" id="KW-0378">Hydrolase</keyword>
<dbReference type="InterPro" id="IPR053525">
    <property type="entry name" value="Sortase_D"/>
</dbReference>
<dbReference type="GO" id="GO:0016787">
    <property type="term" value="F:hydrolase activity"/>
    <property type="evidence" value="ECO:0007669"/>
    <property type="project" value="UniProtKB-KW"/>
</dbReference>
<dbReference type="CDD" id="cd05828">
    <property type="entry name" value="Sortase_D_1"/>
    <property type="match status" value="1"/>
</dbReference>
<organism evidence="3 4">
    <name type="scientific">Sediminibacillus albus</name>
    <dbReference type="NCBI Taxonomy" id="407036"/>
    <lineage>
        <taxon>Bacteria</taxon>
        <taxon>Bacillati</taxon>
        <taxon>Bacillota</taxon>
        <taxon>Bacilli</taxon>
        <taxon>Bacillales</taxon>
        <taxon>Bacillaceae</taxon>
        <taxon>Sediminibacillus</taxon>
    </lineage>
</organism>
<protein>
    <submittedName>
        <fullName evidence="3">Sortase A</fullName>
    </submittedName>
</protein>
<reference evidence="3 4" key="1">
    <citation type="submission" date="2016-10" db="EMBL/GenBank/DDBJ databases">
        <authorList>
            <person name="de Groot N.N."/>
        </authorList>
    </citation>
    <scope>NUCLEOTIDE SEQUENCE [LARGE SCALE GENOMIC DNA]</scope>
    <source>
        <strain evidence="3 4">CGMCC 1.6502</strain>
    </source>
</reference>
<proteinExistence type="predicted"/>
<evidence type="ECO:0000256" key="2">
    <source>
        <dbReference type="PIRSR" id="PIRSR605754-1"/>
    </source>
</evidence>
<keyword evidence="4" id="KW-1185">Reference proteome</keyword>
<feature type="active site" description="Acyl-thioester intermediate" evidence="2">
    <location>
        <position position="178"/>
    </location>
</feature>
<dbReference type="Proteomes" id="UP000198694">
    <property type="component" value="Unassembled WGS sequence"/>
</dbReference>
<dbReference type="AlphaFoldDB" id="A0A1G8YKX7"/>
<dbReference type="InterPro" id="IPR005754">
    <property type="entry name" value="Sortase"/>
</dbReference>
<dbReference type="Pfam" id="PF04203">
    <property type="entry name" value="Sortase"/>
    <property type="match status" value="1"/>
</dbReference>
<name>A0A1G8YKX7_9BACI</name>
<dbReference type="STRING" id="407036.SAMN05216243_1687"/>
<dbReference type="SUPFAM" id="SSF63817">
    <property type="entry name" value="Sortase"/>
    <property type="match status" value="1"/>
</dbReference>
<dbReference type="NCBIfam" id="TIGR01076">
    <property type="entry name" value="sortase_fam"/>
    <property type="match status" value="1"/>
</dbReference>
<dbReference type="OrthoDB" id="165822at2"/>
<evidence type="ECO:0000313" key="4">
    <source>
        <dbReference type="Proteomes" id="UP000198694"/>
    </source>
</evidence>
<dbReference type="Gene3D" id="2.40.260.10">
    <property type="entry name" value="Sortase"/>
    <property type="match status" value="1"/>
</dbReference>
<feature type="active site" description="Proton donor/acceptor" evidence="2">
    <location>
        <position position="120"/>
    </location>
</feature>
<accession>A0A1G8YKX7</accession>
<dbReference type="InterPro" id="IPR023365">
    <property type="entry name" value="Sortase_dom-sf"/>
</dbReference>
<dbReference type="InterPro" id="IPR041999">
    <property type="entry name" value="Sortase_D_1"/>
</dbReference>